<dbReference type="EMBL" id="KE524975">
    <property type="protein sequence ID" value="KFB39221.1"/>
    <property type="molecule type" value="Genomic_DNA"/>
</dbReference>
<reference evidence="1 3" key="1">
    <citation type="journal article" date="2014" name="BMC Genomics">
        <title>Genome sequence of Anopheles sinensis provides insight into genetics basis of mosquito competence for malaria parasites.</title>
        <authorList>
            <person name="Zhou D."/>
            <person name="Zhang D."/>
            <person name="Ding G."/>
            <person name="Shi L."/>
            <person name="Hou Q."/>
            <person name="Ye Y."/>
            <person name="Xu Y."/>
            <person name="Zhou H."/>
            <person name="Xiong C."/>
            <person name="Li S."/>
            <person name="Yu J."/>
            <person name="Hong S."/>
            <person name="Yu X."/>
            <person name="Zou P."/>
            <person name="Chen C."/>
            <person name="Chang X."/>
            <person name="Wang W."/>
            <person name="Lv Y."/>
            <person name="Sun Y."/>
            <person name="Ma L."/>
            <person name="Shen B."/>
            <person name="Zhu C."/>
        </authorList>
    </citation>
    <scope>NUCLEOTIDE SEQUENCE [LARGE SCALE GENOMIC DNA]</scope>
</reference>
<dbReference type="EnsemblMetazoa" id="ASIC006563-RA">
    <property type="protein sequence ID" value="ASIC006563-PA"/>
    <property type="gene ID" value="ASIC006563"/>
</dbReference>
<keyword evidence="3" id="KW-1185">Reference proteome</keyword>
<organism evidence="1">
    <name type="scientific">Anopheles sinensis</name>
    <name type="common">Mosquito</name>
    <dbReference type="NCBI Taxonomy" id="74873"/>
    <lineage>
        <taxon>Eukaryota</taxon>
        <taxon>Metazoa</taxon>
        <taxon>Ecdysozoa</taxon>
        <taxon>Arthropoda</taxon>
        <taxon>Hexapoda</taxon>
        <taxon>Insecta</taxon>
        <taxon>Pterygota</taxon>
        <taxon>Neoptera</taxon>
        <taxon>Endopterygota</taxon>
        <taxon>Diptera</taxon>
        <taxon>Nematocera</taxon>
        <taxon>Culicoidea</taxon>
        <taxon>Culicidae</taxon>
        <taxon>Anophelinae</taxon>
        <taxon>Anopheles</taxon>
    </lineage>
</organism>
<dbReference type="EMBL" id="ATLV01014612">
    <property type="status" value="NOT_ANNOTATED_CDS"/>
    <property type="molecule type" value="Genomic_DNA"/>
</dbReference>
<evidence type="ECO:0000313" key="1">
    <source>
        <dbReference type="EMBL" id="KFB39221.1"/>
    </source>
</evidence>
<gene>
    <name evidence="1" type="ORF">ZHAS_00006563</name>
</gene>
<dbReference type="AlphaFoldDB" id="A0A084VMM7"/>
<dbReference type="Proteomes" id="UP000030765">
    <property type="component" value="Unassembled WGS sequence"/>
</dbReference>
<reference evidence="2" key="2">
    <citation type="submission" date="2020-05" db="UniProtKB">
        <authorList>
            <consortium name="EnsemblMetazoa"/>
        </authorList>
    </citation>
    <scope>IDENTIFICATION</scope>
</reference>
<dbReference type="VEuPathDB" id="VectorBase:ASIC006563"/>
<protein>
    <submittedName>
        <fullName evidence="1 2">Uncharacterized protein</fullName>
    </submittedName>
</protein>
<proteinExistence type="predicted"/>
<accession>A0A084VMM7</accession>
<name>A0A084VMM7_ANOSI</name>
<sequence length="71" mass="7548">MTGSNVELAATLACIHQETGKVRLKSSSTQRIGCNGFRIQRFLVSVFVRFAVISRTGSARTVCGCAAGVEV</sequence>
<evidence type="ECO:0000313" key="3">
    <source>
        <dbReference type="Proteomes" id="UP000030765"/>
    </source>
</evidence>
<evidence type="ECO:0000313" key="2">
    <source>
        <dbReference type="EnsemblMetazoa" id="ASIC006563-PA"/>
    </source>
</evidence>